<reference evidence="9 10" key="1">
    <citation type="submission" date="2024-04" db="EMBL/GenBank/DDBJ databases">
        <title>The reference genome of an endangered Asteraceae, Deinandra increscens subsp. villosa, native to the Central Coast of California.</title>
        <authorList>
            <person name="Guilliams M."/>
            <person name="Hasenstab-Lehman K."/>
            <person name="Meyer R."/>
            <person name="Mcevoy S."/>
        </authorList>
    </citation>
    <scope>NUCLEOTIDE SEQUENCE [LARGE SCALE GENOMIC DNA]</scope>
    <source>
        <tissue evidence="9">Leaf</tissue>
    </source>
</reference>
<evidence type="ECO:0000256" key="1">
    <source>
        <dbReference type="ARBA" id="ARBA00004170"/>
    </source>
</evidence>
<dbReference type="GO" id="GO:0046872">
    <property type="term" value="F:metal ion binding"/>
    <property type="evidence" value="ECO:0007669"/>
    <property type="project" value="UniProtKB-KW"/>
</dbReference>
<evidence type="ECO:0000313" key="10">
    <source>
        <dbReference type="Proteomes" id="UP001408789"/>
    </source>
</evidence>
<proteinExistence type="inferred from homology"/>
<sequence>MAESKKTVVKVDVHDKEDKRKAMKAVSSHPGVESIAIKDQTITVIGVIDPVCVARTLEKWHPEILTVGPAKDEKKDEKNDDKNKKEERIYYPCGPPPQCCVHIVEETPNSCGML</sequence>
<evidence type="ECO:0000256" key="7">
    <source>
        <dbReference type="SAM" id="MobiDB-lite"/>
    </source>
</evidence>
<dbReference type="Proteomes" id="UP001408789">
    <property type="component" value="Unassembled WGS sequence"/>
</dbReference>
<comment type="caution">
    <text evidence="9">The sequence shown here is derived from an EMBL/GenBank/DDBJ whole genome shotgun (WGS) entry which is preliminary data.</text>
</comment>
<dbReference type="AlphaFoldDB" id="A0AAP0H925"/>
<gene>
    <name evidence="9" type="ORF">SSX86_001291</name>
</gene>
<feature type="compositionally biased region" description="Basic and acidic residues" evidence="7">
    <location>
        <begin position="70"/>
        <end position="89"/>
    </location>
</feature>
<evidence type="ECO:0000256" key="3">
    <source>
        <dbReference type="ARBA" id="ARBA00022723"/>
    </source>
</evidence>
<name>A0AAP0H925_9ASTR</name>
<keyword evidence="4" id="KW-0449">Lipoprotein</keyword>
<evidence type="ECO:0000313" key="9">
    <source>
        <dbReference type="EMBL" id="KAK9079618.1"/>
    </source>
</evidence>
<keyword evidence="3" id="KW-0479">Metal-binding</keyword>
<comment type="subcellular location">
    <subcellularLocation>
        <location evidence="1">Membrane</location>
        <topology evidence="1">Peripheral membrane protein</topology>
    </subcellularLocation>
</comment>
<evidence type="ECO:0000256" key="5">
    <source>
        <dbReference type="ARBA" id="ARBA00023289"/>
    </source>
</evidence>
<dbReference type="GO" id="GO:0009626">
    <property type="term" value="P:plant-type hypersensitive response"/>
    <property type="evidence" value="ECO:0007669"/>
    <property type="project" value="UniProtKB-KW"/>
</dbReference>
<dbReference type="PANTHER" id="PTHR45811">
    <property type="entry name" value="COPPER TRANSPORT PROTEIN FAMILY-RELATED"/>
    <property type="match status" value="1"/>
</dbReference>
<evidence type="ECO:0000259" key="8">
    <source>
        <dbReference type="PROSITE" id="PS50846"/>
    </source>
</evidence>
<evidence type="ECO:0000256" key="4">
    <source>
        <dbReference type="ARBA" id="ARBA00023288"/>
    </source>
</evidence>
<dbReference type="EMBL" id="JBCNJP010000003">
    <property type="protein sequence ID" value="KAK9079618.1"/>
    <property type="molecule type" value="Genomic_DNA"/>
</dbReference>
<dbReference type="PANTHER" id="PTHR45811:SF66">
    <property type="entry name" value="HEAVY METAL-ASSOCIATED DOMAIN, HMA, HEAVY METAL-ASSOCIATED DOMAIN SUPERFAMILY"/>
    <property type="match status" value="1"/>
</dbReference>
<dbReference type="InterPro" id="IPR051863">
    <property type="entry name" value="HIPP"/>
</dbReference>
<comment type="similarity">
    <text evidence="6">Belongs to the HIPP family.</text>
</comment>
<feature type="domain" description="HMA" evidence="8">
    <location>
        <begin position="4"/>
        <end position="68"/>
    </location>
</feature>
<keyword evidence="5" id="KW-0636">Prenylation</keyword>
<evidence type="ECO:0000256" key="6">
    <source>
        <dbReference type="ARBA" id="ARBA00024045"/>
    </source>
</evidence>
<protein>
    <recommendedName>
        <fullName evidence="8">HMA domain-containing protein</fullName>
    </recommendedName>
</protein>
<dbReference type="InterPro" id="IPR006121">
    <property type="entry name" value="HMA_dom"/>
</dbReference>
<feature type="region of interest" description="Disordered" evidence="7">
    <location>
        <begin position="65"/>
        <end position="89"/>
    </location>
</feature>
<evidence type="ECO:0000256" key="2">
    <source>
        <dbReference type="ARBA" id="ARBA00022481"/>
    </source>
</evidence>
<accession>A0AAP0H925</accession>
<organism evidence="9 10">
    <name type="scientific">Deinandra increscens subsp. villosa</name>
    <dbReference type="NCBI Taxonomy" id="3103831"/>
    <lineage>
        <taxon>Eukaryota</taxon>
        <taxon>Viridiplantae</taxon>
        <taxon>Streptophyta</taxon>
        <taxon>Embryophyta</taxon>
        <taxon>Tracheophyta</taxon>
        <taxon>Spermatophyta</taxon>
        <taxon>Magnoliopsida</taxon>
        <taxon>eudicotyledons</taxon>
        <taxon>Gunneridae</taxon>
        <taxon>Pentapetalae</taxon>
        <taxon>asterids</taxon>
        <taxon>campanulids</taxon>
        <taxon>Asterales</taxon>
        <taxon>Asteraceae</taxon>
        <taxon>Asteroideae</taxon>
        <taxon>Heliantheae alliance</taxon>
        <taxon>Madieae</taxon>
        <taxon>Madiinae</taxon>
        <taxon>Deinandra</taxon>
    </lineage>
</organism>
<keyword evidence="10" id="KW-1185">Reference proteome</keyword>
<dbReference type="Gene3D" id="3.30.70.100">
    <property type="match status" value="1"/>
</dbReference>
<dbReference type="PROSITE" id="PS50846">
    <property type="entry name" value="HMA_2"/>
    <property type="match status" value="1"/>
</dbReference>
<dbReference type="GO" id="GO:0016020">
    <property type="term" value="C:membrane"/>
    <property type="evidence" value="ECO:0007669"/>
    <property type="project" value="UniProtKB-SubCell"/>
</dbReference>
<keyword evidence="2" id="KW-0488">Methylation</keyword>